<proteinExistence type="predicted"/>
<name>A0A418WWZ7_9BURK</name>
<dbReference type="EMBL" id="QYUN01000002">
    <property type="protein sequence ID" value="RJG04758.1"/>
    <property type="molecule type" value="Genomic_DNA"/>
</dbReference>
<comment type="caution">
    <text evidence="2">The sequence shown here is derived from an EMBL/GenBank/DDBJ whole genome shotgun (WGS) entry which is preliminary data.</text>
</comment>
<evidence type="ECO:0000313" key="3">
    <source>
        <dbReference type="Proteomes" id="UP000285190"/>
    </source>
</evidence>
<keyword evidence="1" id="KW-0812">Transmembrane</keyword>
<reference evidence="2 3" key="1">
    <citation type="submission" date="2018-09" db="EMBL/GenBank/DDBJ databases">
        <authorList>
            <person name="Zhu H."/>
        </authorList>
    </citation>
    <scope>NUCLEOTIDE SEQUENCE [LARGE SCALE GENOMIC DNA]</scope>
    <source>
        <strain evidence="2 3">K2R10-39</strain>
    </source>
</reference>
<sequence length="176" mass="19911">MAEGAALFHPTSYWRKHMKNKVQFLALVCLFAFNVIVIFGCDFESTGENAEQTRRSFVLQNALLNVQKNGDILFPKKIAWLPTYSNSCRYANPRIAFEDCLQFLIEGENMDSARRNAIHVAETIQTVISTQADFQLTGIYVVLIPVLRHEGYLGHITPASMKHFETGDPLVIKMGE</sequence>
<keyword evidence="3" id="KW-1185">Reference proteome</keyword>
<evidence type="ECO:0000313" key="2">
    <source>
        <dbReference type="EMBL" id="RJG04758.1"/>
    </source>
</evidence>
<evidence type="ECO:0000256" key="1">
    <source>
        <dbReference type="SAM" id="Phobius"/>
    </source>
</evidence>
<organism evidence="2 3">
    <name type="scientific">Noviherbaspirillum cavernae</name>
    <dbReference type="NCBI Taxonomy" id="2320862"/>
    <lineage>
        <taxon>Bacteria</taxon>
        <taxon>Pseudomonadati</taxon>
        <taxon>Pseudomonadota</taxon>
        <taxon>Betaproteobacteria</taxon>
        <taxon>Burkholderiales</taxon>
        <taxon>Oxalobacteraceae</taxon>
        <taxon>Noviherbaspirillum</taxon>
    </lineage>
</organism>
<dbReference type="Proteomes" id="UP000285190">
    <property type="component" value="Unassembled WGS sequence"/>
</dbReference>
<accession>A0A418WWZ7</accession>
<feature type="transmembrane region" description="Helical" evidence="1">
    <location>
        <begin position="22"/>
        <end position="40"/>
    </location>
</feature>
<protein>
    <submittedName>
        <fullName evidence="2">Uncharacterized protein</fullName>
    </submittedName>
</protein>
<gene>
    <name evidence="2" type="ORF">D3870_00835</name>
</gene>
<keyword evidence="1" id="KW-1133">Transmembrane helix</keyword>
<dbReference type="AlphaFoldDB" id="A0A418WWZ7"/>
<keyword evidence="1" id="KW-0472">Membrane</keyword>